<dbReference type="SUPFAM" id="SSF140478">
    <property type="entry name" value="LemA-like"/>
    <property type="match status" value="1"/>
</dbReference>
<dbReference type="PATRIC" id="fig|765912.4.peg.3239"/>
<evidence type="ECO:0000256" key="1">
    <source>
        <dbReference type="ARBA" id="ARBA00004167"/>
    </source>
</evidence>
<dbReference type="Gene3D" id="1.20.1440.20">
    <property type="entry name" value="LemA-like domain"/>
    <property type="match status" value="1"/>
</dbReference>
<gene>
    <name evidence="7" type="ORF">Thimo_3302</name>
</gene>
<dbReference type="OrthoDB" id="9804152at2"/>
<sequence length="189" mass="21234">MELTAIIVVVLALIVTIYGVLIYNNLVRLKHDVARSWSNIDVAVKQRHDELPKLVEVCKRYMGYEQETLERVIRARGAVFEARSRGDVAKLGSAETALRAGLGQLFALAENYPELKADEAFKHLSTRVSQLEEAIADRRELYNDGVNLNNVRIEQFPDALVARAFGFKPFDLLEFADARADVDLGKLFG</sequence>
<protein>
    <recommendedName>
        <fullName evidence="9">LemA family protein</fullName>
    </recommendedName>
</protein>
<dbReference type="RefSeq" id="WP_015282107.1">
    <property type="nucleotide sequence ID" value="NC_019940.1"/>
</dbReference>
<dbReference type="InterPro" id="IPR007156">
    <property type="entry name" value="MamQ_LemA"/>
</dbReference>
<dbReference type="KEGG" id="tmb:Thimo_3302"/>
<accession>L0H324</accession>
<evidence type="ECO:0000256" key="5">
    <source>
        <dbReference type="ARBA" id="ARBA00023136"/>
    </source>
</evidence>
<dbReference type="PANTHER" id="PTHR34478">
    <property type="entry name" value="PROTEIN LEMA"/>
    <property type="match status" value="1"/>
</dbReference>
<dbReference type="EMBL" id="CP003051">
    <property type="protein sequence ID" value="AGA91979.1"/>
    <property type="molecule type" value="Genomic_DNA"/>
</dbReference>
<dbReference type="Pfam" id="PF04011">
    <property type="entry name" value="LemA"/>
    <property type="match status" value="1"/>
</dbReference>
<evidence type="ECO:0008006" key="9">
    <source>
        <dbReference type="Google" id="ProtNLM"/>
    </source>
</evidence>
<dbReference type="AlphaFoldDB" id="L0H324"/>
<evidence type="ECO:0000256" key="4">
    <source>
        <dbReference type="ARBA" id="ARBA00022989"/>
    </source>
</evidence>
<keyword evidence="5 6" id="KW-0472">Membrane</keyword>
<dbReference type="HOGENOM" id="CLU_056714_3_1_6"/>
<comment type="similarity">
    <text evidence="2">Belongs to the LemA family.</text>
</comment>
<keyword evidence="8" id="KW-1185">Reference proteome</keyword>
<organism evidence="7 8">
    <name type="scientific">Thioflavicoccus mobilis 8321</name>
    <dbReference type="NCBI Taxonomy" id="765912"/>
    <lineage>
        <taxon>Bacteria</taxon>
        <taxon>Pseudomonadati</taxon>
        <taxon>Pseudomonadota</taxon>
        <taxon>Gammaproteobacteria</taxon>
        <taxon>Chromatiales</taxon>
        <taxon>Chromatiaceae</taxon>
        <taxon>Thioflavicoccus</taxon>
    </lineage>
</organism>
<feature type="transmembrane region" description="Helical" evidence="6">
    <location>
        <begin position="6"/>
        <end position="26"/>
    </location>
</feature>
<dbReference type="GO" id="GO:0016020">
    <property type="term" value="C:membrane"/>
    <property type="evidence" value="ECO:0007669"/>
    <property type="project" value="UniProtKB-SubCell"/>
</dbReference>
<name>L0H324_9GAMM</name>
<comment type="subcellular location">
    <subcellularLocation>
        <location evidence="1">Membrane</location>
        <topology evidence="1">Single-pass membrane protein</topology>
    </subcellularLocation>
</comment>
<dbReference type="PANTHER" id="PTHR34478:SF1">
    <property type="entry name" value="PROTEIN LEMA"/>
    <property type="match status" value="1"/>
</dbReference>
<dbReference type="Proteomes" id="UP000010816">
    <property type="component" value="Chromosome"/>
</dbReference>
<dbReference type="InterPro" id="IPR023353">
    <property type="entry name" value="LemA-like_dom_sf"/>
</dbReference>
<dbReference type="eggNOG" id="COG1704">
    <property type="taxonomic scope" value="Bacteria"/>
</dbReference>
<reference evidence="7 8" key="1">
    <citation type="submission" date="2011-09" db="EMBL/GenBank/DDBJ databases">
        <title>Complete sequence of chromosome of Thioflavicoccus mobilis 8321.</title>
        <authorList>
            <consortium name="US DOE Joint Genome Institute"/>
            <person name="Lucas S."/>
            <person name="Han J."/>
            <person name="Lapidus A."/>
            <person name="Cheng J.-F."/>
            <person name="Goodwin L."/>
            <person name="Pitluck S."/>
            <person name="Peters L."/>
            <person name="Ovchinnikova G."/>
            <person name="Lu M."/>
            <person name="Detter J.C."/>
            <person name="Han C."/>
            <person name="Tapia R."/>
            <person name="Land M."/>
            <person name="Hauser L."/>
            <person name="Kyrpides N."/>
            <person name="Ivanova N."/>
            <person name="Pagani I."/>
            <person name="Vogl K."/>
            <person name="Liu Z."/>
            <person name="Imhoff J."/>
            <person name="Thiel V."/>
            <person name="Frigaard N.-U."/>
            <person name="Bryant D."/>
            <person name="Woyke T."/>
        </authorList>
    </citation>
    <scope>NUCLEOTIDE SEQUENCE [LARGE SCALE GENOMIC DNA]</scope>
    <source>
        <strain evidence="7 8">8321</strain>
    </source>
</reference>
<keyword evidence="4 6" id="KW-1133">Transmembrane helix</keyword>
<evidence type="ECO:0000256" key="2">
    <source>
        <dbReference type="ARBA" id="ARBA00008854"/>
    </source>
</evidence>
<dbReference type="STRING" id="765912.Thimo_3302"/>
<proteinExistence type="inferred from homology"/>
<evidence type="ECO:0000313" key="7">
    <source>
        <dbReference type="EMBL" id="AGA91979.1"/>
    </source>
</evidence>
<evidence type="ECO:0000256" key="6">
    <source>
        <dbReference type="SAM" id="Phobius"/>
    </source>
</evidence>
<keyword evidence="3 6" id="KW-0812">Transmembrane</keyword>
<evidence type="ECO:0000313" key="8">
    <source>
        <dbReference type="Proteomes" id="UP000010816"/>
    </source>
</evidence>
<evidence type="ECO:0000256" key="3">
    <source>
        <dbReference type="ARBA" id="ARBA00022692"/>
    </source>
</evidence>